<keyword evidence="2" id="KW-1185">Reference proteome</keyword>
<dbReference type="EMBL" id="CP000492">
    <property type="protein sequence ID" value="ABL65722.1"/>
    <property type="molecule type" value="Genomic_DNA"/>
</dbReference>
<dbReference type="KEGG" id="cph:Cpha266_1704"/>
<gene>
    <name evidence="1" type="ordered locus">Cpha266_1704</name>
</gene>
<sequence length="264" mass="28732">MLYSCILYGFLIKSQEGKMRVAVIGSWRKETKNFGWKLRNEAYFKHLCKKVGSRLAENNHQLIVARTIRDETSNIADVFTADGFKSIGKGQCKAVGNYEKSKVWAKAHISCVQEADAVIVIGGSDGTYIAGQTAVMLGKRLIPIPFFGGAAEELCSDYRNIIDEGVLSIEAPPDKSDVSFSWIDALIEKILGSLNLFPRILIIHGRSDDKNKLKKVLKAGRVNCFIGANGVGKSNILEALGVLGAAYFHICCGRSGGKLSGFPA</sequence>
<organism evidence="1 2">
    <name type="scientific">Chlorobium phaeobacteroides (strain DSM 266 / SMG 266 / 2430)</name>
    <dbReference type="NCBI Taxonomy" id="290317"/>
    <lineage>
        <taxon>Bacteria</taxon>
        <taxon>Pseudomonadati</taxon>
        <taxon>Chlorobiota</taxon>
        <taxon>Chlorobiia</taxon>
        <taxon>Chlorobiales</taxon>
        <taxon>Chlorobiaceae</taxon>
        <taxon>Chlorobium/Pelodictyon group</taxon>
        <taxon>Chlorobium</taxon>
    </lineage>
</organism>
<dbReference type="InterPro" id="IPR027417">
    <property type="entry name" value="P-loop_NTPase"/>
</dbReference>
<evidence type="ECO:0000313" key="1">
    <source>
        <dbReference type="EMBL" id="ABL65722.1"/>
    </source>
</evidence>
<dbReference type="AlphaFoldDB" id="A1BH45"/>
<accession>A1BH45</accession>
<dbReference type="Proteomes" id="UP000008701">
    <property type="component" value="Chromosome"/>
</dbReference>
<dbReference type="Gene3D" id="3.40.50.300">
    <property type="entry name" value="P-loop containing nucleotide triphosphate hydrolases"/>
    <property type="match status" value="1"/>
</dbReference>
<dbReference type="HOGENOM" id="CLU_1052507_0_0_10"/>
<dbReference type="SUPFAM" id="SSF52540">
    <property type="entry name" value="P-loop containing nucleoside triphosphate hydrolases"/>
    <property type="match status" value="1"/>
</dbReference>
<dbReference type="eggNOG" id="COG4637">
    <property type="taxonomic scope" value="Bacteria"/>
</dbReference>
<evidence type="ECO:0000313" key="2">
    <source>
        <dbReference type="Proteomes" id="UP000008701"/>
    </source>
</evidence>
<dbReference type="STRING" id="290317.Cpha266_1704"/>
<proteinExistence type="predicted"/>
<protein>
    <submittedName>
        <fullName evidence="1">Uncharacterized protein</fullName>
    </submittedName>
</protein>
<name>A1BH45_CHLPD</name>
<reference evidence="1 2" key="1">
    <citation type="submission" date="2006-12" db="EMBL/GenBank/DDBJ databases">
        <title>Complete sequence of Chlorobium phaeobacteroides DSM 266.</title>
        <authorList>
            <consortium name="US DOE Joint Genome Institute"/>
            <person name="Copeland A."/>
            <person name="Lucas S."/>
            <person name="Lapidus A."/>
            <person name="Barry K."/>
            <person name="Detter J.C."/>
            <person name="Glavina del Rio T."/>
            <person name="Hammon N."/>
            <person name="Israni S."/>
            <person name="Pitluck S."/>
            <person name="Goltsman E."/>
            <person name="Schmutz J."/>
            <person name="Larimer F."/>
            <person name="Land M."/>
            <person name="Hauser L."/>
            <person name="Mikhailova N."/>
            <person name="Li T."/>
            <person name="Overmann J."/>
            <person name="Bryant D.A."/>
            <person name="Richardson P."/>
        </authorList>
    </citation>
    <scope>NUCLEOTIDE SEQUENCE [LARGE SCALE GENOMIC DNA]</scope>
    <source>
        <strain evidence="1 2">DSM 266</strain>
    </source>
</reference>